<name>A0A842HJJ5_9BURK</name>
<feature type="transmembrane region" description="Helical" evidence="2">
    <location>
        <begin position="16"/>
        <end position="39"/>
    </location>
</feature>
<keyword evidence="2" id="KW-0812">Transmembrane</keyword>
<feature type="compositionally biased region" description="Polar residues" evidence="1">
    <location>
        <begin position="68"/>
        <end position="82"/>
    </location>
</feature>
<keyword evidence="2" id="KW-0472">Membrane</keyword>
<feature type="region of interest" description="Disordered" evidence="1">
    <location>
        <begin position="60"/>
        <end position="82"/>
    </location>
</feature>
<keyword evidence="2" id="KW-1133">Transmembrane helix</keyword>
<evidence type="ECO:0000256" key="1">
    <source>
        <dbReference type="SAM" id="MobiDB-lite"/>
    </source>
</evidence>
<comment type="caution">
    <text evidence="3">The sequence shown here is derived from an EMBL/GenBank/DDBJ whole genome shotgun (WGS) entry which is preliminary data.</text>
</comment>
<dbReference type="RefSeq" id="WP_185778243.1">
    <property type="nucleotide sequence ID" value="NZ_JACJUU010000001.1"/>
</dbReference>
<evidence type="ECO:0000313" key="3">
    <source>
        <dbReference type="EMBL" id="MBC2768393.1"/>
    </source>
</evidence>
<evidence type="ECO:0000256" key="2">
    <source>
        <dbReference type="SAM" id="Phobius"/>
    </source>
</evidence>
<dbReference type="AlphaFoldDB" id="A0A842HJJ5"/>
<protein>
    <recommendedName>
        <fullName evidence="5">Nitrogen fixation protein FixH</fullName>
    </recommendedName>
</protein>
<proteinExistence type="predicted"/>
<dbReference type="EMBL" id="JACJUU010000001">
    <property type="protein sequence ID" value="MBC2768393.1"/>
    <property type="molecule type" value="Genomic_DNA"/>
</dbReference>
<keyword evidence="4" id="KW-1185">Reference proteome</keyword>
<evidence type="ECO:0000313" key="4">
    <source>
        <dbReference type="Proteomes" id="UP000545386"/>
    </source>
</evidence>
<evidence type="ECO:0008006" key="5">
    <source>
        <dbReference type="Google" id="ProtNLM"/>
    </source>
</evidence>
<gene>
    <name evidence="3" type="ORF">GTU67_00505</name>
</gene>
<dbReference type="Proteomes" id="UP000545386">
    <property type="component" value="Unassembled WGS sequence"/>
</dbReference>
<accession>A0A842HJJ5</accession>
<sequence>MTEQNNTTNPWWKEPWPWIIMAGPFLALVGCAITIALAVKHFSGEAITDGGVRQGLVVKRVGPERSPQAPSAVSQNDARGAP</sequence>
<organism evidence="3 4">
    <name type="scientific">Pusillimonas minor</name>
    <dbReference type="NCBI Taxonomy" id="2697024"/>
    <lineage>
        <taxon>Bacteria</taxon>
        <taxon>Pseudomonadati</taxon>
        <taxon>Pseudomonadota</taxon>
        <taxon>Betaproteobacteria</taxon>
        <taxon>Burkholderiales</taxon>
        <taxon>Alcaligenaceae</taxon>
        <taxon>Pusillimonas</taxon>
    </lineage>
</organism>
<reference evidence="3 4" key="1">
    <citation type="submission" date="2020-08" db="EMBL/GenBank/DDBJ databases">
        <title>Paraeoetvoesia sp. YC-7-48 draft genome sequence.</title>
        <authorList>
            <person name="Yao L."/>
        </authorList>
    </citation>
    <scope>NUCLEOTIDE SEQUENCE [LARGE SCALE GENOMIC DNA]</scope>
    <source>
        <strain evidence="4">YC-7-48</strain>
    </source>
</reference>